<proteinExistence type="predicted"/>
<organism evidence="1 2">
    <name type="scientific">Tistrella mobilis</name>
    <dbReference type="NCBI Taxonomy" id="171437"/>
    <lineage>
        <taxon>Bacteria</taxon>
        <taxon>Pseudomonadati</taxon>
        <taxon>Pseudomonadota</taxon>
        <taxon>Alphaproteobacteria</taxon>
        <taxon>Geminicoccales</taxon>
        <taxon>Geminicoccaceae</taxon>
        <taxon>Tistrella</taxon>
    </lineage>
</organism>
<dbReference type="PANTHER" id="PTHR11006">
    <property type="entry name" value="PROTEIN ARGININE N-METHYLTRANSFERASE"/>
    <property type="match status" value="1"/>
</dbReference>
<evidence type="ECO:0000313" key="1">
    <source>
        <dbReference type="EMBL" id="KYO56460.1"/>
    </source>
</evidence>
<dbReference type="OrthoDB" id="5383291at2"/>
<dbReference type="AlphaFoldDB" id="A0A162LRJ7"/>
<dbReference type="InterPro" id="IPR029063">
    <property type="entry name" value="SAM-dependent_MTases_sf"/>
</dbReference>
<accession>A0A162LRJ7</accession>
<dbReference type="CDD" id="cd02440">
    <property type="entry name" value="AdoMet_MTases"/>
    <property type="match status" value="1"/>
</dbReference>
<dbReference type="GO" id="GO:0042054">
    <property type="term" value="F:histone methyltransferase activity"/>
    <property type="evidence" value="ECO:0007669"/>
    <property type="project" value="TreeGrafter"/>
</dbReference>
<protein>
    <submittedName>
        <fullName evidence="1">Uncharacterized protein</fullName>
    </submittedName>
</protein>
<dbReference type="SUPFAM" id="SSF53335">
    <property type="entry name" value="S-adenosyl-L-methionine-dependent methyltransferases"/>
    <property type="match status" value="1"/>
</dbReference>
<dbReference type="EMBL" id="LPZR01000044">
    <property type="protein sequence ID" value="KYO56460.1"/>
    <property type="molecule type" value="Genomic_DNA"/>
</dbReference>
<dbReference type="GO" id="GO:0016274">
    <property type="term" value="F:protein-arginine N-methyltransferase activity"/>
    <property type="evidence" value="ECO:0007669"/>
    <property type="project" value="InterPro"/>
</dbReference>
<dbReference type="Pfam" id="PF06325">
    <property type="entry name" value="PrmA"/>
    <property type="match status" value="1"/>
</dbReference>
<dbReference type="Proteomes" id="UP000075787">
    <property type="component" value="Unassembled WGS sequence"/>
</dbReference>
<gene>
    <name evidence="1" type="ORF">AUP44_22095</name>
</gene>
<dbReference type="PANTHER" id="PTHR11006:SF4">
    <property type="entry name" value="PROTEIN ARGININE N-METHYLTRANSFERASE 7"/>
    <property type="match status" value="1"/>
</dbReference>
<sequence>MPISADTLAQQLQDKPLPLARLAVVLWAKGKKEEARVAALRVLEVAGDGHPEAVMVARDILARDVPKWHFSIIRDQRRNDLYEAALKRLVRPESHVLEIGTGTGILSMMAARAGAERVTTCEMNPSVAEAATRIIAKNGYADRVTVVPKKSDDALVGEDIDGRADLLVQEIISNDLLGEAVLPAMEDAVKRLLKPGARMIPESVTARVALVDDTRAARHRMGEISGFDLGGFDHLAQVCQRVGADTSRFTLRSAVHDLLHFDLRSGGPYPGRRVMAKLTATGGRVAGVVQWLKMDMDGTGELIYENRPDQGLSSCWAVRFFPFDAPRDLPAGSTVEIGATHDRNTIMIWCEKVEATAETAVA</sequence>
<dbReference type="InterPro" id="IPR025799">
    <property type="entry name" value="Arg_MeTrfase"/>
</dbReference>
<dbReference type="PROSITE" id="PS51678">
    <property type="entry name" value="SAM_MT_PRMT"/>
    <property type="match status" value="1"/>
</dbReference>
<dbReference type="RefSeq" id="WP_062761878.1">
    <property type="nucleotide sequence ID" value="NZ_CP121043.1"/>
</dbReference>
<reference evidence="1 2" key="1">
    <citation type="submission" date="2015-12" db="EMBL/GenBank/DDBJ databases">
        <title>Genome sequence of Tistrella mobilis MCCC 1A02139.</title>
        <authorList>
            <person name="Lu L."/>
            <person name="Lai Q."/>
            <person name="Shao Z."/>
            <person name="Qian P."/>
        </authorList>
    </citation>
    <scope>NUCLEOTIDE SEQUENCE [LARGE SCALE GENOMIC DNA]</scope>
    <source>
        <strain evidence="1 2">MCCC 1A02139</strain>
    </source>
</reference>
<dbReference type="GeneID" id="97239740"/>
<name>A0A162LRJ7_9PROT</name>
<evidence type="ECO:0000313" key="2">
    <source>
        <dbReference type="Proteomes" id="UP000075787"/>
    </source>
</evidence>
<dbReference type="Gene3D" id="2.70.160.11">
    <property type="entry name" value="Hnrnp arginine n-methyltransferase1"/>
    <property type="match status" value="1"/>
</dbReference>
<comment type="caution">
    <text evidence="1">The sequence shown here is derived from an EMBL/GenBank/DDBJ whole genome shotgun (WGS) entry which is preliminary data.</text>
</comment>
<dbReference type="Gene3D" id="3.40.50.150">
    <property type="entry name" value="Vaccinia Virus protein VP39"/>
    <property type="match status" value="1"/>
</dbReference>